<accession>A0ACB7P3J3</accession>
<proteinExistence type="predicted"/>
<evidence type="ECO:0000313" key="1">
    <source>
        <dbReference type="EMBL" id="KAH6627457.1"/>
    </source>
</evidence>
<dbReference type="Proteomes" id="UP000724584">
    <property type="component" value="Unassembled WGS sequence"/>
</dbReference>
<comment type="caution">
    <text evidence="1">The sequence shown here is derived from an EMBL/GenBank/DDBJ whole genome shotgun (WGS) entry which is preliminary data.</text>
</comment>
<name>A0ACB7P3J3_9PEZI</name>
<gene>
    <name evidence="1" type="ORF">F5144DRAFT_575900</name>
</gene>
<sequence>MESMSPPGRDAPVSDASYAPLPPPPPATSDLVLEAVLKARLEEIEQQRDDESAAMSDRLHALVKLYKRRDQSLVDRYTEYLEQASRLPPAASVRPWLKPCRGVVDHEIFYEAGVIVKFCPDPSRHLLRGDDTDEETEAPQLSEKTATKNPRSSPRAPSFSPLSSLGCSPEPTPKPTPKPASRPSEPQPRKRTKRPPSPDELALDSTPSSSVGSTSQRADGSLSRTSHIQPSRKPLPTYKPLSTHKRRKQTSHRVSATIMTTPITATTAQTSPPPASSSPLSSPSPPSTTGSTPPQAKPTPIPIPIPATLNSNADPDPTSASEVANSDSDSSSSSASATASNPNLTPTTKTNPPPPKPNTTKTKTKPQNTINQRRGGSSGSSLPPPLPAPSPSCLECRRRKVRCSRDRPRCELCSRFGRDCAYPGV</sequence>
<organism evidence="1 2">
    <name type="scientific">Chaetomium tenue</name>
    <dbReference type="NCBI Taxonomy" id="1854479"/>
    <lineage>
        <taxon>Eukaryota</taxon>
        <taxon>Fungi</taxon>
        <taxon>Dikarya</taxon>
        <taxon>Ascomycota</taxon>
        <taxon>Pezizomycotina</taxon>
        <taxon>Sordariomycetes</taxon>
        <taxon>Sordariomycetidae</taxon>
        <taxon>Sordariales</taxon>
        <taxon>Chaetomiaceae</taxon>
        <taxon>Chaetomium</taxon>
    </lineage>
</organism>
<dbReference type="EMBL" id="JAGIZQ010000005">
    <property type="protein sequence ID" value="KAH6627457.1"/>
    <property type="molecule type" value="Genomic_DNA"/>
</dbReference>
<keyword evidence="2" id="KW-1185">Reference proteome</keyword>
<reference evidence="1 2" key="1">
    <citation type="journal article" date="2021" name="Nat. Commun.">
        <title>Genetic determinants of endophytism in the Arabidopsis root mycobiome.</title>
        <authorList>
            <person name="Mesny F."/>
            <person name="Miyauchi S."/>
            <person name="Thiergart T."/>
            <person name="Pickel B."/>
            <person name="Atanasova L."/>
            <person name="Karlsson M."/>
            <person name="Huettel B."/>
            <person name="Barry K.W."/>
            <person name="Haridas S."/>
            <person name="Chen C."/>
            <person name="Bauer D."/>
            <person name="Andreopoulos W."/>
            <person name="Pangilinan J."/>
            <person name="LaButti K."/>
            <person name="Riley R."/>
            <person name="Lipzen A."/>
            <person name="Clum A."/>
            <person name="Drula E."/>
            <person name="Henrissat B."/>
            <person name="Kohler A."/>
            <person name="Grigoriev I.V."/>
            <person name="Martin F.M."/>
            <person name="Hacquard S."/>
        </authorList>
    </citation>
    <scope>NUCLEOTIDE SEQUENCE [LARGE SCALE GENOMIC DNA]</scope>
    <source>
        <strain evidence="1 2">MPI-SDFR-AT-0079</strain>
    </source>
</reference>
<evidence type="ECO:0000313" key="2">
    <source>
        <dbReference type="Proteomes" id="UP000724584"/>
    </source>
</evidence>
<protein>
    <submittedName>
        <fullName evidence="1">Uncharacterized protein</fullName>
    </submittedName>
</protein>